<evidence type="ECO:0000313" key="2">
    <source>
        <dbReference type="Proteomes" id="UP000182569"/>
    </source>
</evidence>
<organism evidence="1 2">
    <name type="scientific">Clostridium estertheticum subsp. estertheticum</name>
    <dbReference type="NCBI Taxonomy" id="1552"/>
    <lineage>
        <taxon>Bacteria</taxon>
        <taxon>Bacillati</taxon>
        <taxon>Bacillota</taxon>
        <taxon>Clostridia</taxon>
        <taxon>Eubacteriales</taxon>
        <taxon>Clostridiaceae</taxon>
        <taxon>Clostridium</taxon>
    </lineage>
</organism>
<proteinExistence type="predicted"/>
<dbReference type="OrthoDB" id="1911614at2"/>
<dbReference type="Proteomes" id="UP000182569">
    <property type="component" value="Chromosome"/>
</dbReference>
<accession>A0A1J0GBF8</accession>
<protein>
    <submittedName>
        <fullName evidence="1">Uncharacterized protein</fullName>
    </submittedName>
</protein>
<keyword evidence="2" id="KW-1185">Reference proteome</keyword>
<dbReference type="EMBL" id="CP015756">
    <property type="protein sequence ID" value="APC38685.1"/>
    <property type="molecule type" value="Genomic_DNA"/>
</dbReference>
<dbReference type="AlphaFoldDB" id="A0A1J0GBF8"/>
<evidence type="ECO:0000313" key="1">
    <source>
        <dbReference type="EMBL" id="APC38685.1"/>
    </source>
</evidence>
<dbReference type="KEGG" id="ceu:A7L45_00665"/>
<gene>
    <name evidence="1" type="ORF">A7L45_00665</name>
</gene>
<name>A0A1J0GBF8_9CLOT</name>
<dbReference type="RefSeq" id="WP_071610981.1">
    <property type="nucleotide sequence ID" value="NZ_CP015756.1"/>
</dbReference>
<reference evidence="2" key="1">
    <citation type="journal article" date="2016" name="Front. Microbiol.">
        <title>Complete Genome Sequence of Clostridium estertheticum DSM 8809, a Microbe Identified in Spoiled Vacuum Packed Beef.</title>
        <authorList>
            <person name="Yu Z."/>
            <person name="Gunn L."/>
            <person name="Brennan E."/>
            <person name="Reid R."/>
            <person name="Wall P.G."/>
            <person name="Gaora O.P."/>
            <person name="Hurley D."/>
            <person name="Bolton D."/>
            <person name="Fanning S."/>
        </authorList>
    </citation>
    <scope>NUCLEOTIDE SEQUENCE [LARGE SCALE GENOMIC DNA]</scope>
    <source>
        <strain evidence="2">DSM 8809</strain>
    </source>
</reference>
<sequence length="68" mass="8318">MLNNIPKFIYDLCGEKVEVMDYSKVFFENKNEEGYVLHVEQHDRVTSISEFELERREEKYYCTRKLFS</sequence>